<dbReference type="EMBL" id="GBRH01226316">
    <property type="protein sequence ID" value="JAD71579.1"/>
    <property type="molecule type" value="Transcribed_RNA"/>
</dbReference>
<organism evidence="1">
    <name type="scientific">Arundo donax</name>
    <name type="common">Giant reed</name>
    <name type="synonym">Donax arundinaceus</name>
    <dbReference type="NCBI Taxonomy" id="35708"/>
    <lineage>
        <taxon>Eukaryota</taxon>
        <taxon>Viridiplantae</taxon>
        <taxon>Streptophyta</taxon>
        <taxon>Embryophyta</taxon>
        <taxon>Tracheophyta</taxon>
        <taxon>Spermatophyta</taxon>
        <taxon>Magnoliopsida</taxon>
        <taxon>Liliopsida</taxon>
        <taxon>Poales</taxon>
        <taxon>Poaceae</taxon>
        <taxon>PACMAD clade</taxon>
        <taxon>Arundinoideae</taxon>
        <taxon>Arundineae</taxon>
        <taxon>Arundo</taxon>
    </lineage>
</organism>
<accession>A0A0A9C5M4</accession>
<reference evidence="1" key="1">
    <citation type="submission" date="2014-09" db="EMBL/GenBank/DDBJ databases">
        <authorList>
            <person name="Magalhaes I.L.F."/>
            <person name="Oliveira U."/>
            <person name="Santos F.R."/>
            <person name="Vidigal T.H.D.A."/>
            <person name="Brescovit A.D."/>
            <person name="Santos A.J."/>
        </authorList>
    </citation>
    <scope>NUCLEOTIDE SEQUENCE</scope>
    <source>
        <tissue evidence="1">Shoot tissue taken approximately 20 cm above the soil surface</tissue>
    </source>
</reference>
<evidence type="ECO:0000313" key="1">
    <source>
        <dbReference type="EMBL" id="JAD71579.1"/>
    </source>
</evidence>
<name>A0A0A9C5M4_ARUDO</name>
<reference evidence="1" key="2">
    <citation type="journal article" date="2015" name="Data Brief">
        <title>Shoot transcriptome of the giant reed, Arundo donax.</title>
        <authorList>
            <person name="Barrero R.A."/>
            <person name="Guerrero F.D."/>
            <person name="Moolhuijzen P."/>
            <person name="Goolsby J.A."/>
            <person name="Tidwell J."/>
            <person name="Bellgard S.E."/>
            <person name="Bellgard M.I."/>
        </authorList>
    </citation>
    <scope>NUCLEOTIDE SEQUENCE</scope>
    <source>
        <tissue evidence="1">Shoot tissue taken approximately 20 cm above the soil surface</tissue>
    </source>
</reference>
<sequence>MFRHVGRLHGDEATGAGRLCLCCGGGPLLL</sequence>
<dbReference type="AlphaFoldDB" id="A0A0A9C5M4"/>
<proteinExistence type="predicted"/>
<protein>
    <submittedName>
        <fullName evidence="1">Uncharacterized protein</fullName>
    </submittedName>
</protein>